<dbReference type="Proteomes" id="UP000186015">
    <property type="component" value="Unassembled WGS sequence"/>
</dbReference>
<organism evidence="1 2">
    <name type="scientific">Ruminococcus albus</name>
    <dbReference type="NCBI Taxonomy" id="1264"/>
    <lineage>
        <taxon>Bacteria</taxon>
        <taxon>Bacillati</taxon>
        <taxon>Bacillota</taxon>
        <taxon>Clostridia</taxon>
        <taxon>Eubacteriales</taxon>
        <taxon>Oscillospiraceae</taxon>
        <taxon>Ruminococcus</taxon>
    </lineage>
</organism>
<dbReference type="RefSeq" id="WP_074832625.1">
    <property type="nucleotide sequence ID" value="NZ_FOAT01000006.1"/>
</dbReference>
<evidence type="ECO:0000313" key="1">
    <source>
        <dbReference type="EMBL" id="SEK83018.1"/>
    </source>
</evidence>
<protein>
    <submittedName>
        <fullName evidence="1">Uncharacterized protein</fullName>
    </submittedName>
</protein>
<proteinExistence type="predicted"/>
<dbReference type="OrthoDB" id="1822231at2"/>
<name>A0A1H7K827_RUMAL</name>
<dbReference type="AlphaFoldDB" id="A0A1H7K827"/>
<accession>A0A1H7K827</accession>
<dbReference type="EMBL" id="FOAT01000006">
    <property type="protein sequence ID" value="SEK83018.1"/>
    <property type="molecule type" value="Genomic_DNA"/>
</dbReference>
<gene>
    <name evidence="1" type="ORF">SAMN05216469_106108</name>
</gene>
<evidence type="ECO:0000313" key="2">
    <source>
        <dbReference type="Proteomes" id="UP000186015"/>
    </source>
</evidence>
<reference evidence="1 2" key="1">
    <citation type="submission" date="2016-10" db="EMBL/GenBank/DDBJ databases">
        <authorList>
            <person name="de Groot N.N."/>
        </authorList>
    </citation>
    <scope>NUCLEOTIDE SEQUENCE [LARGE SCALE GENOMIC DNA]</scope>
    <source>
        <strain evidence="1 2">KH2T6</strain>
    </source>
</reference>
<sequence length="96" mass="11220">MIKLHFFDYGCGVFDVEGELGISEEAYDFLIKNIPGLCLDCTDCAYDTEDNDIYWFTADNEEDCMGRIDDLLRKHIRDGSNMKYKISITSEYSWYD</sequence>